<accession>A0ACC2VBS0</accession>
<reference evidence="1" key="1">
    <citation type="submission" date="2023-04" db="EMBL/GenBank/DDBJ databases">
        <title>Draft Genome sequencing of Naganishia species isolated from polar environments using Oxford Nanopore Technology.</title>
        <authorList>
            <person name="Leo P."/>
            <person name="Venkateswaran K."/>
        </authorList>
    </citation>
    <scope>NUCLEOTIDE SEQUENCE</scope>
    <source>
        <strain evidence="1">MNA-CCFEE 5423</strain>
    </source>
</reference>
<dbReference type="Proteomes" id="UP001227268">
    <property type="component" value="Unassembled WGS sequence"/>
</dbReference>
<gene>
    <name evidence="1" type="ORF">QFC21_005091</name>
</gene>
<organism evidence="1 2">
    <name type="scientific">Naganishia friedmannii</name>
    <dbReference type="NCBI Taxonomy" id="89922"/>
    <lineage>
        <taxon>Eukaryota</taxon>
        <taxon>Fungi</taxon>
        <taxon>Dikarya</taxon>
        <taxon>Basidiomycota</taxon>
        <taxon>Agaricomycotina</taxon>
        <taxon>Tremellomycetes</taxon>
        <taxon>Filobasidiales</taxon>
        <taxon>Filobasidiaceae</taxon>
        <taxon>Naganishia</taxon>
    </lineage>
</organism>
<name>A0ACC2VBS0_9TREE</name>
<protein>
    <submittedName>
        <fullName evidence="1">Uncharacterized protein</fullName>
    </submittedName>
</protein>
<proteinExistence type="predicted"/>
<sequence>MSWYMRTQNSVFKWERQWVSPAGLPQGSGYKVLKWIKTSEKARFISLTTLNPANTNDTANNATTMTNNDNNAQEDAEDVDMEADADAGEGENENEHENEEQDDDDEVVLVRPAEASDTKPDAEIVDLDVDVSMDSQHDDSRPQSAAQMEEQPSPSAATAADDQPRAEEQAALMTEEITVDVQPVVPVAGDENDDKPSNQETAQGTHEEEPTMHQNVTETSQTSAAEPSVPLGAASPAQPPTEQITLLDDQPSPSPPFAVQSIPKPAADDKEQGAMEVDVDVGTQQQQQQQLDRPENSVGALALPVESAVPLPSDVAGSENAEHTETMKNADQSGERGLGAEGVDIMAAPNADTLTQHEKAQASTASSSLPVEYPPQPQSQSATPTPSHHADRSRTPSPTPARIQEFKQSTSSKANEPPILVPGNLPSPSPQPEPQSILHPQPRAEAPSNAVKGSVAGAHVADVQLGGGAAGTQVGEITLEASHYTTAQEEQVAGSAEAGEGGEMMMLTMEGEADPGVPLGEGDPVGVNGEEEFADVDIRRAGASAEAESETSTEEMGAHDAEE</sequence>
<dbReference type="EMBL" id="JASBWT010000018">
    <property type="protein sequence ID" value="KAJ9096820.1"/>
    <property type="molecule type" value="Genomic_DNA"/>
</dbReference>
<keyword evidence="2" id="KW-1185">Reference proteome</keyword>
<evidence type="ECO:0000313" key="2">
    <source>
        <dbReference type="Proteomes" id="UP001227268"/>
    </source>
</evidence>
<evidence type="ECO:0000313" key="1">
    <source>
        <dbReference type="EMBL" id="KAJ9096820.1"/>
    </source>
</evidence>
<comment type="caution">
    <text evidence="1">The sequence shown here is derived from an EMBL/GenBank/DDBJ whole genome shotgun (WGS) entry which is preliminary data.</text>
</comment>